<keyword evidence="1" id="KW-0472">Membrane</keyword>
<evidence type="ECO:0000256" key="1">
    <source>
        <dbReference type="SAM" id="Phobius"/>
    </source>
</evidence>
<reference evidence="2 3" key="1">
    <citation type="submission" date="2012-10" db="EMBL/GenBank/DDBJ databases">
        <title>The draft sequence of the Mycobacterium pheli genome.</title>
        <authorList>
            <person name="Pettersson B.M.F."/>
            <person name="Das S."/>
            <person name="Dasgupta S."/>
            <person name="Bhattacharya A."/>
            <person name="Kirsebom L.A."/>
        </authorList>
    </citation>
    <scope>NUCLEOTIDE SEQUENCE [LARGE SCALE GENOMIC DNA]</scope>
    <source>
        <strain evidence="2 3">CCUG 21000</strain>
    </source>
</reference>
<evidence type="ECO:0000313" key="2">
    <source>
        <dbReference type="EMBL" id="KAB7760017.1"/>
    </source>
</evidence>
<feature type="transmembrane region" description="Helical" evidence="1">
    <location>
        <begin position="38"/>
        <end position="55"/>
    </location>
</feature>
<sequence length="118" mass="12748">MARPKIMAVQGAAVIAGAALIVLGVVGFIVAAPPVYSVTHILVGVLGLLLARTYAWARSYLLFGGAVYFALWTHAMVTARVWDWLLMGLGVTLVLLAVTLAGQRDPTKRHRRGRRIRA</sequence>
<proteinExistence type="predicted"/>
<dbReference type="AlphaFoldDB" id="A0A5N5VGT1"/>
<dbReference type="GeneID" id="74304562"/>
<evidence type="ECO:0000313" key="3">
    <source>
        <dbReference type="Proteomes" id="UP000325690"/>
    </source>
</evidence>
<accession>A0A5N5VGT1</accession>
<keyword evidence="1" id="KW-0812">Transmembrane</keyword>
<keyword evidence="3" id="KW-1185">Reference proteome</keyword>
<dbReference type="RefSeq" id="WP_040635987.1">
    <property type="nucleotide sequence ID" value="NZ_ANBO01000001.1"/>
</dbReference>
<keyword evidence="1" id="KW-1133">Transmembrane helix</keyword>
<name>A0A5N5VGT1_MYCPH</name>
<feature type="transmembrane region" description="Helical" evidence="1">
    <location>
        <begin position="84"/>
        <end position="102"/>
    </location>
</feature>
<gene>
    <name evidence="2" type="ORF">MPHL21000_03045</name>
</gene>
<comment type="caution">
    <text evidence="2">The sequence shown here is derived from an EMBL/GenBank/DDBJ whole genome shotgun (WGS) entry which is preliminary data.</text>
</comment>
<dbReference type="Proteomes" id="UP000325690">
    <property type="component" value="Unassembled WGS sequence"/>
</dbReference>
<feature type="transmembrane region" description="Helical" evidence="1">
    <location>
        <begin position="12"/>
        <end position="32"/>
    </location>
</feature>
<organism evidence="2 3">
    <name type="scientific">Mycolicibacterium phlei DSM 43239 = CCUG 21000</name>
    <dbReference type="NCBI Taxonomy" id="1226750"/>
    <lineage>
        <taxon>Bacteria</taxon>
        <taxon>Bacillati</taxon>
        <taxon>Actinomycetota</taxon>
        <taxon>Actinomycetes</taxon>
        <taxon>Mycobacteriales</taxon>
        <taxon>Mycobacteriaceae</taxon>
        <taxon>Mycolicibacterium</taxon>
    </lineage>
</organism>
<dbReference type="Pfam" id="PF14325">
    <property type="entry name" value="DUF4383"/>
    <property type="match status" value="1"/>
</dbReference>
<feature type="transmembrane region" description="Helical" evidence="1">
    <location>
        <begin position="60"/>
        <end position="78"/>
    </location>
</feature>
<protein>
    <submittedName>
        <fullName evidence="2">Membrane protein</fullName>
    </submittedName>
</protein>
<dbReference type="EMBL" id="ANBP01000001">
    <property type="protein sequence ID" value="KAB7760017.1"/>
    <property type="molecule type" value="Genomic_DNA"/>
</dbReference>